<dbReference type="PANTHER" id="PTHR42801">
    <property type="entry name" value="THIOREDOXIN-DEPENDENT PEROXIDE REDUCTASE"/>
    <property type="match status" value="1"/>
</dbReference>
<comment type="catalytic activity">
    <reaction evidence="11">
        <text>a hydroperoxide + [thioredoxin]-dithiol = an alcohol + [thioredoxin]-disulfide + H2O</text>
        <dbReference type="Rhea" id="RHEA:62620"/>
        <dbReference type="Rhea" id="RHEA-COMP:10698"/>
        <dbReference type="Rhea" id="RHEA-COMP:10700"/>
        <dbReference type="ChEBI" id="CHEBI:15377"/>
        <dbReference type="ChEBI" id="CHEBI:29950"/>
        <dbReference type="ChEBI" id="CHEBI:30879"/>
        <dbReference type="ChEBI" id="CHEBI:35924"/>
        <dbReference type="ChEBI" id="CHEBI:50058"/>
        <dbReference type="EC" id="1.11.1.24"/>
    </reaction>
</comment>
<dbReference type="CDD" id="cd02970">
    <property type="entry name" value="PRX_like2"/>
    <property type="match status" value="1"/>
</dbReference>
<dbReference type="SUPFAM" id="SSF52833">
    <property type="entry name" value="Thioredoxin-like"/>
    <property type="match status" value="1"/>
</dbReference>
<evidence type="ECO:0000313" key="14">
    <source>
        <dbReference type="EMBL" id="GMA94631.1"/>
    </source>
</evidence>
<evidence type="ECO:0000256" key="9">
    <source>
        <dbReference type="ARBA" id="ARBA00038489"/>
    </source>
</evidence>
<keyword evidence="6" id="KW-1015">Disulfide bond</keyword>
<dbReference type="InterPro" id="IPR013766">
    <property type="entry name" value="Thioredoxin_domain"/>
</dbReference>
<evidence type="ECO:0000256" key="10">
    <source>
        <dbReference type="ARBA" id="ARBA00041373"/>
    </source>
</evidence>
<sequence length="213" mass="22673">MTSTPIADEVSAPHAGRPESAYSREQVALAILPRPDLSGRIGQPFPDAALLDVHREPTSLAAAAAGSPIVVVLYRGAWCPYCNVALRVYQQQLVEPLAARGIRLVAISPQHPDGSLTMQEKHALTFTVLSDPGNRIAEDLGVVTQPGDESRALQLENGLDVAATNADGTPRLPMPTTAILDADGVLRWIEARPDHTTRTEPAEVLAQLDALGL</sequence>
<keyword evidence="5" id="KW-0560">Oxidoreductase</keyword>
<comment type="similarity">
    <text evidence="9">Belongs to the peroxiredoxin family. BCP/PrxQ subfamily.</text>
</comment>
<evidence type="ECO:0000256" key="11">
    <source>
        <dbReference type="ARBA" id="ARBA00049091"/>
    </source>
</evidence>
<dbReference type="RefSeq" id="WP_284253532.1">
    <property type="nucleotide sequence ID" value="NZ_BAAAQO010000002.1"/>
</dbReference>
<dbReference type="PROSITE" id="PS51352">
    <property type="entry name" value="THIOREDOXIN_2"/>
    <property type="match status" value="1"/>
</dbReference>
<evidence type="ECO:0000256" key="7">
    <source>
        <dbReference type="ARBA" id="ARBA00023284"/>
    </source>
</evidence>
<dbReference type="Gene3D" id="3.40.30.10">
    <property type="entry name" value="Glutaredoxin"/>
    <property type="match status" value="1"/>
</dbReference>
<dbReference type="PANTHER" id="PTHR42801:SF7">
    <property type="entry name" value="SLL1159 PROTEIN"/>
    <property type="match status" value="1"/>
</dbReference>
<dbReference type="InterPro" id="IPR000866">
    <property type="entry name" value="AhpC/TSA"/>
</dbReference>
<evidence type="ECO:0000256" key="12">
    <source>
        <dbReference type="SAM" id="MobiDB-lite"/>
    </source>
</evidence>
<gene>
    <name evidence="14" type="ORF">GCM10025881_14550</name>
</gene>
<dbReference type="Pfam" id="PF00578">
    <property type="entry name" value="AhpC-TSA"/>
    <property type="match status" value="1"/>
</dbReference>
<comment type="caution">
    <text evidence="14">The sequence shown here is derived from an EMBL/GenBank/DDBJ whole genome shotgun (WGS) entry which is preliminary data.</text>
</comment>
<accession>A0ABQ6K207</accession>
<name>A0ABQ6K207_9MICO</name>
<evidence type="ECO:0000256" key="6">
    <source>
        <dbReference type="ARBA" id="ARBA00023157"/>
    </source>
</evidence>
<comment type="function">
    <text evidence="1">Thiol-specific peroxidase that catalyzes the reduction of hydrogen peroxide and organic hydroperoxides to water and alcohols, respectively. Plays a role in cell protection against oxidative stress by detoxifying peroxides and as sensor of hydrogen peroxide-mediated signaling events.</text>
</comment>
<proteinExistence type="inferred from homology"/>
<evidence type="ECO:0000256" key="1">
    <source>
        <dbReference type="ARBA" id="ARBA00003330"/>
    </source>
</evidence>
<keyword evidence="7" id="KW-0676">Redox-active center</keyword>
<evidence type="ECO:0000259" key="13">
    <source>
        <dbReference type="PROSITE" id="PS51352"/>
    </source>
</evidence>
<reference evidence="15" key="1">
    <citation type="journal article" date="2019" name="Int. J. Syst. Evol. Microbiol.">
        <title>The Global Catalogue of Microorganisms (GCM) 10K type strain sequencing project: providing services to taxonomists for standard genome sequencing and annotation.</title>
        <authorList>
            <consortium name="The Broad Institute Genomics Platform"/>
            <consortium name="The Broad Institute Genome Sequencing Center for Infectious Disease"/>
            <person name="Wu L."/>
            <person name="Ma J."/>
        </authorList>
    </citation>
    <scope>NUCLEOTIDE SEQUENCE [LARGE SCALE GENOMIC DNA]</scope>
    <source>
        <strain evidence="15">NBRC 108894</strain>
    </source>
</reference>
<keyword evidence="15" id="KW-1185">Reference proteome</keyword>
<evidence type="ECO:0000256" key="5">
    <source>
        <dbReference type="ARBA" id="ARBA00023002"/>
    </source>
</evidence>
<evidence type="ECO:0000256" key="2">
    <source>
        <dbReference type="ARBA" id="ARBA00013017"/>
    </source>
</evidence>
<dbReference type="EMBL" id="BSVB01000001">
    <property type="protein sequence ID" value="GMA94631.1"/>
    <property type="molecule type" value="Genomic_DNA"/>
</dbReference>
<dbReference type="Proteomes" id="UP001157034">
    <property type="component" value="Unassembled WGS sequence"/>
</dbReference>
<dbReference type="InterPro" id="IPR036249">
    <property type="entry name" value="Thioredoxin-like_sf"/>
</dbReference>
<feature type="domain" description="Thioredoxin" evidence="13">
    <location>
        <begin position="39"/>
        <end position="213"/>
    </location>
</feature>
<evidence type="ECO:0000256" key="3">
    <source>
        <dbReference type="ARBA" id="ARBA00022559"/>
    </source>
</evidence>
<dbReference type="EC" id="1.11.1.24" evidence="2"/>
<keyword evidence="3" id="KW-0575">Peroxidase</keyword>
<evidence type="ECO:0000313" key="15">
    <source>
        <dbReference type="Proteomes" id="UP001157034"/>
    </source>
</evidence>
<evidence type="ECO:0000256" key="8">
    <source>
        <dbReference type="ARBA" id="ARBA00032824"/>
    </source>
</evidence>
<dbReference type="InterPro" id="IPR050924">
    <property type="entry name" value="Peroxiredoxin_BCP/PrxQ"/>
</dbReference>
<feature type="region of interest" description="Disordered" evidence="12">
    <location>
        <begin position="1"/>
        <end position="21"/>
    </location>
</feature>
<evidence type="ECO:0000256" key="4">
    <source>
        <dbReference type="ARBA" id="ARBA00022862"/>
    </source>
</evidence>
<protein>
    <recommendedName>
        <fullName evidence="2">thioredoxin-dependent peroxiredoxin</fullName>
        <ecNumber evidence="2">1.11.1.24</ecNumber>
    </recommendedName>
    <alternativeName>
        <fullName evidence="10">Bacterioferritin comigratory protein</fullName>
    </alternativeName>
    <alternativeName>
        <fullName evidence="8">Thioredoxin peroxidase</fullName>
    </alternativeName>
</protein>
<keyword evidence="4" id="KW-0049">Antioxidant</keyword>
<organism evidence="14 15">
    <name type="scientific">Pseudolysinimonas kribbensis</name>
    <dbReference type="NCBI Taxonomy" id="433641"/>
    <lineage>
        <taxon>Bacteria</taxon>
        <taxon>Bacillati</taxon>
        <taxon>Actinomycetota</taxon>
        <taxon>Actinomycetes</taxon>
        <taxon>Micrococcales</taxon>
        <taxon>Microbacteriaceae</taxon>
        <taxon>Pseudolysinimonas</taxon>
    </lineage>
</organism>